<dbReference type="Proteomes" id="UP000244928">
    <property type="component" value="Chromosome"/>
</dbReference>
<keyword evidence="2" id="KW-1185">Reference proteome</keyword>
<organism evidence="1 2">
    <name type="scientific">Dietzia lutea</name>
    <dbReference type="NCBI Taxonomy" id="546160"/>
    <lineage>
        <taxon>Bacteria</taxon>
        <taxon>Bacillati</taxon>
        <taxon>Actinomycetota</taxon>
        <taxon>Actinomycetes</taxon>
        <taxon>Mycobacteriales</taxon>
        <taxon>Dietziaceae</taxon>
        <taxon>Dietzia</taxon>
    </lineage>
</organism>
<dbReference type="AlphaFoldDB" id="A0A2S1R855"/>
<dbReference type="EMBL" id="CP015449">
    <property type="protein sequence ID" value="AWH92435.1"/>
    <property type="molecule type" value="Genomic_DNA"/>
</dbReference>
<dbReference type="KEGG" id="dlu:A6035_09970"/>
<accession>A0A2S1R855</accession>
<dbReference type="RefSeq" id="WP_108847674.1">
    <property type="nucleotide sequence ID" value="NZ_CP015449.1"/>
</dbReference>
<proteinExistence type="predicted"/>
<protein>
    <recommendedName>
        <fullName evidence="3">Phage capsid protein</fullName>
    </recommendedName>
</protein>
<dbReference type="OrthoDB" id="4378081at2"/>
<gene>
    <name evidence="1" type="ORF">A6035_09970</name>
</gene>
<sequence>MNTYRYPQLTGSDGTAPGGYVTEGDVLVNSTADGVGLNAIYAEYRESLELYNAERSALVSLLSFSTTRAFDTVPQGALSEGFELASEFGVPKAAGVPVDELRLGYTFQDYDRASRLTWRALRDMTQEQVDSVHRGILEASNRLVTTSILARLFDPTQDLSPEGNAVYGLFNADGTHIPDFMGRSWDPAATSHYLTSGSATIDPSDVESLIRMVKLKGHTASGQRLLLLVNPSESETIASFRVGVESADLTRARYDFVPSGTAPARYVTERLEGAAPPVEYGGLPVIGSYGDALVIESMFVPSGYVAMVASGGPNSERNVVGLREHPNPAYRGLRLIPGNQQRYPLVESFYAQSFGVGVRRRGAAAVVQLTPDATYTAPSDRKW</sequence>
<name>A0A2S1R855_9ACTN</name>
<evidence type="ECO:0008006" key="3">
    <source>
        <dbReference type="Google" id="ProtNLM"/>
    </source>
</evidence>
<reference evidence="1 2" key="1">
    <citation type="submission" date="2016-04" db="EMBL/GenBank/DDBJ databases">
        <title>Complete genome sequence of Dietzia lutea YIM 80766T, a strain isolated from desert soil in Egypt.</title>
        <authorList>
            <person name="Zhao J."/>
            <person name="Hu B."/>
            <person name="Geng S."/>
            <person name="Nie Y."/>
            <person name="Tang Y."/>
        </authorList>
    </citation>
    <scope>NUCLEOTIDE SEQUENCE [LARGE SCALE GENOMIC DNA]</scope>
    <source>
        <strain evidence="1 2">YIM 80766</strain>
    </source>
</reference>
<evidence type="ECO:0000313" key="1">
    <source>
        <dbReference type="EMBL" id="AWH92435.1"/>
    </source>
</evidence>
<evidence type="ECO:0000313" key="2">
    <source>
        <dbReference type="Proteomes" id="UP000244928"/>
    </source>
</evidence>